<feature type="transmembrane region" description="Helical" evidence="7">
    <location>
        <begin position="408"/>
        <end position="430"/>
    </location>
</feature>
<dbReference type="InterPro" id="IPR052031">
    <property type="entry name" value="Membrane_Transporter-Flippase"/>
</dbReference>
<keyword evidence="6 7" id="KW-0472">Membrane</keyword>
<feature type="transmembrane region" description="Helical" evidence="7">
    <location>
        <begin position="158"/>
        <end position="182"/>
    </location>
</feature>
<dbReference type="GeneID" id="19884145"/>
<feature type="transmembrane region" description="Helical" evidence="7">
    <location>
        <begin position="480"/>
        <end position="498"/>
    </location>
</feature>
<comment type="subcellular location">
    <subcellularLocation>
        <location evidence="1">Cell membrane</location>
        <topology evidence="1">Multi-pass membrane protein</topology>
    </subcellularLocation>
</comment>
<feature type="transmembrane region" description="Helical" evidence="7">
    <location>
        <begin position="308"/>
        <end position="327"/>
    </location>
</feature>
<dbReference type="STRING" id="655819.J4KR35"/>
<keyword evidence="3" id="KW-1003">Cell membrane</keyword>
<evidence type="ECO:0000256" key="3">
    <source>
        <dbReference type="ARBA" id="ARBA00022475"/>
    </source>
</evidence>
<gene>
    <name evidence="8" type="ORF">BBA_01133</name>
</gene>
<feature type="transmembrane region" description="Helical" evidence="7">
    <location>
        <begin position="202"/>
        <end position="219"/>
    </location>
</feature>
<feature type="transmembrane region" description="Helical" evidence="7">
    <location>
        <begin position="333"/>
        <end position="353"/>
    </location>
</feature>
<evidence type="ECO:0000256" key="6">
    <source>
        <dbReference type="ARBA" id="ARBA00023136"/>
    </source>
</evidence>
<evidence type="ECO:0000313" key="9">
    <source>
        <dbReference type="Proteomes" id="UP000002762"/>
    </source>
</evidence>
<name>J4KR35_BEAB2</name>
<dbReference type="PANTHER" id="PTHR43549">
    <property type="entry name" value="MULTIDRUG RESISTANCE PROTEIN YPNP-RELATED"/>
    <property type="match status" value="1"/>
</dbReference>
<feature type="transmembrane region" description="Helical" evidence="7">
    <location>
        <begin position="510"/>
        <end position="537"/>
    </location>
</feature>
<evidence type="ECO:0000256" key="7">
    <source>
        <dbReference type="SAM" id="Phobius"/>
    </source>
</evidence>
<accession>J4KR35</accession>
<evidence type="ECO:0000256" key="4">
    <source>
        <dbReference type="ARBA" id="ARBA00022692"/>
    </source>
</evidence>
<dbReference type="InParanoid" id="J4KR35"/>
<dbReference type="RefSeq" id="XP_008594452.1">
    <property type="nucleotide sequence ID" value="XM_008596230.1"/>
</dbReference>
<evidence type="ECO:0000256" key="2">
    <source>
        <dbReference type="ARBA" id="ARBA00022448"/>
    </source>
</evidence>
<keyword evidence="9" id="KW-1185">Reference proteome</keyword>
<evidence type="ECO:0000313" key="8">
    <source>
        <dbReference type="EMBL" id="EJP70264.1"/>
    </source>
</evidence>
<dbReference type="HOGENOM" id="CLU_030965_1_0_1"/>
<proteinExistence type="predicted"/>
<keyword evidence="5 7" id="KW-1133">Transmembrane helix</keyword>
<feature type="transmembrane region" description="Helical" evidence="7">
    <location>
        <begin position="263"/>
        <end position="287"/>
    </location>
</feature>
<evidence type="ECO:0000256" key="5">
    <source>
        <dbReference type="ARBA" id="ARBA00022989"/>
    </source>
</evidence>
<reference evidence="8 9" key="1">
    <citation type="journal article" date="2012" name="Sci. Rep.">
        <title>Genomic perspectives on the evolution of fungal entomopathogenicity in Beauveria bassiana.</title>
        <authorList>
            <person name="Xiao G."/>
            <person name="Ying S.H."/>
            <person name="Zheng P."/>
            <person name="Wang Z.L."/>
            <person name="Zhang S."/>
            <person name="Xie X.Q."/>
            <person name="Shang Y."/>
            <person name="St Leger R.J."/>
            <person name="Zhao G.P."/>
            <person name="Wang C."/>
            <person name="Feng M.G."/>
        </authorList>
    </citation>
    <scope>NUCLEOTIDE SEQUENCE [LARGE SCALE GENOMIC DNA]</scope>
    <source>
        <strain evidence="8 9">ARSEF 2860</strain>
    </source>
</reference>
<dbReference type="OrthoDB" id="2119662at2759"/>
<feature type="transmembrane region" description="Helical" evidence="7">
    <location>
        <begin position="450"/>
        <end position="473"/>
    </location>
</feature>
<feature type="transmembrane region" description="Helical" evidence="7">
    <location>
        <begin position="231"/>
        <end position="251"/>
    </location>
</feature>
<organism evidence="8 9">
    <name type="scientific">Beauveria bassiana (strain ARSEF 2860)</name>
    <name type="common">White muscardine disease fungus</name>
    <name type="synonym">Tritirachium shiotae</name>
    <dbReference type="NCBI Taxonomy" id="655819"/>
    <lineage>
        <taxon>Eukaryota</taxon>
        <taxon>Fungi</taxon>
        <taxon>Dikarya</taxon>
        <taxon>Ascomycota</taxon>
        <taxon>Pezizomycotina</taxon>
        <taxon>Sordariomycetes</taxon>
        <taxon>Hypocreomycetidae</taxon>
        <taxon>Hypocreales</taxon>
        <taxon>Cordycipitaceae</taxon>
        <taxon>Beauveria</taxon>
    </lineage>
</organism>
<dbReference type="AlphaFoldDB" id="J4KR35"/>
<dbReference type="Proteomes" id="UP000002762">
    <property type="component" value="Unassembled WGS sequence"/>
</dbReference>
<dbReference type="GO" id="GO:0005886">
    <property type="term" value="C:plasma membrane"/>
    <property type="evidence" value="ECO:0007669"/>
    <property type="project" value="UniProtKB-SubCell"/>
</dbReference>
<sequence length="551" mass="60397">MLALPTSDPLPPLVVSSVLHSPTTAIDSNLPSDQLLEIMGPHLENRNKKKSRAASSTAILIDDDGSDGPQDARVAANDSTYVRSYSRALLFNLASFILPALYSTLSKLWVARIDASLVSTTDTYTYIGVVVEIINEGLPRAAWVIIGDKASRSLAQRLALTHTLILTQAALGFVMSIAFAAAAPAFAKSFVPGQIRTVSVSYIRITAFTALSSTVEVAVSSATRALDRPDVPFIISSAKFAINIVLDLLIVSPFHVGNHTPSVLHQAAILLSCNLVSALAGTVYFLWRNSLVASRIHNFGHKSSRPTPRLLLVLARPGLFTLIESAIRNVLYLWLVANIVSMGSTYATAWGVFNTIRWGLIMVPVQALEQTSLTFTGHMWGAFRNSIGTSTLQPVVDIRTALSIMRPAGASLVIALVFEVPVCLFLSFFGARPFARYLSGSDDVADITAMMWRTIDWCYIFYAMSTQMATVLLATRPRWYLWQSLVSNLLYVLPWAIVCQTANLNAERAWTYHSFVFGGSLVFSFVDILLIDSLWVWALKTGRMKLETLRT</sequence>
<keyword evidence="4 7" id="KW-0812">Transmembrane</keyword>
<feature type="transmembrane region" description="Helical" evidence="7">
    <location>
        <begin position="89"/>
        <end position="111"/>
    </location>
</feature>
<evidence type="ECO:0000256" key="1">
    <source>
        <dbReference type="ARBA" id="ARBA00004651"/>
    </source>
</evidence>
<keyword evidence="2" id="KW-0813">Transport</keyword>
<dbReference type="PANTHER" id="PTHR43549:SF2">
    <property type="entry name" value="MULTIDRUG RESISTANCE PROTEIN NORM-RELATED"/>
    <property type="match status" value="1"/>
</dbReference>
<dbReference type="EMBL" id="JH725151">
    <property type="protein sequence ID" value="EJP70264.1"/>
    <property type="molecule type" value="Genomic_DNA"/>
</dbReference>
<protein>
    <submittedName>
        <fullName evidence="8">Uncharacterized protein</fullName>
    </submittedName>
</protein>